<accession>A0ABW3BNE5</accession>
<evidence type="ECO:0000313" key="2">
    <source>
        <dbReference type="EMBL" id="MFD0834215.1"/>
    </source>
</evidence>
<feature type="transmembrane region" description="Helical" evidence="1">
    <location>
        <begin position="258"/>
        <end position="275"/>
    </location>
</feature>
<feature type="transmembrane region" description="Helical" evidence="1">
    <location>
        <begin position="228"/>
        <end position="246"/>
    </location>
</feature>
<dbReference type="EMBL" id="JBHTIB010000002">
    <property type="protein sequence ID" value="MFD0834215.1"/>
    <property type="molecule type" value="Genomic_DNA"/>
</dbReference>
<dbReference type="RefSeq" id="WP_379938369.1">
    <property type="nucleotide sequence ID" value="NZ_JBHTIB010000002.1"/>
</dbReference>
<feature type="transmembrane region" description="Helical" evidence="1">
    <location>
        <begin position="40"/>
        <end position="60"/>
    </location>
</feature>
<keyword evidence="1" id="KW-1133">Transmembrane helix</keyword>
<protein>
    <recommendedName>
        <fullName evidence="4">Prenyltransferase</fullName>
    </recommendedName>
</protein>
<evidence type="ECO:0008006" key="4">
    <source>
        <dbReference type="Google" id="ProtNLM"/>
    </source>
</evidence>
<gene>
    <name evidence="2" type="ORF">ACFQ0I_00445</name>
</gene>
<feature type="transmembrane region" description="Helical" evidence="1">
    <location>
        <begin position="72"/>
        <end position="90"/>
    </location>
</feature>
<feature type="transmembrane region" description="Helical" evidence="1">
    <location>
        <begin position="159"/>
        <end position="179"/>
    </location>
</feature>
<name>A0ABW3BNE5_9FLAO</name>
<feature type="transmembrane region" description="Helical" evidence="1">
    <location>
        <begin position="200"/>
        <end position="222"/>
    </location>
</feature>
<feature type="transmembrane region" description="Helical" evidence="1">
    <location>
        <begin position="96"/>
        <end position="114"/>
    </location>
</feature>
<evidence type="ECO:0000256" key="1">
    <source>
        <dbReference type="SAM" id="Phobius"/>
    </source>
</evidence>
<evidence type="ECO:0000313" key="3">
    <source>
        <dbReference type="Proteomes" id="UP001597011"/>
    </source>
</evidence>
<comment type="caution">
    <text evidence="2">The sequence shown here is derived from an EMBL/GenBank/DDBJ whole genome shotgun (WGS) entry which is preliminary data.</text>
</comment>
<reference evidence="3" key="1">
    <citation type="journal article" date="2019" name="Int. J. Syst. Evol. Microbiol.">
        <title>The Global Catalogue of Microorganisms (GCM) 10K type strain sequencing project: providing services to taxonomists for standard genome sequencing and annotation.</title>
        <authorList>
            <consortium name="The Broad Institute Genomics Platform"/>
            <consortium name="The Broad Institute Genome Sequencing Center for Infectious Disease"/>
            <person name="Wu L."/>
            <person name="Ma J."/>
        </authorList>
    </citation>
    <scope>NUCLEOTIDE SEQUENCE [LARGE SCALE GENOMIC DNA]</scope>
    <source>
        <strain evidence="3">CCUG 60529</strain>
    </source>
</reference>
<dbReference type="Proteomes" id="UP001597011">
    <property type="component" value="Unassembled WGS sequence"/>
</dbReference>
<sequence length="276" mass="32134">MKVLKQVFNFYINSSIHVALSVLSLTATTYMEFGVLYDKGLLFFVFFATITGYNFVKFFGLAKFHHRSLANWLKAIQYFSFVSFLLMCYYAFKLSFTALICVSGLAGITFFYAIPYLPKRFIIKINNLRTIEGLKVYVIALVWMGVTVIFPLINSDYIFNADVFLVSFQRFVFIIVLMLPFEIRDLRYDSLKLATIPQRIGVRQTKVIGVVLLLFIVLLEFFKKEFDITNLEVVTVIALLTGWFLIRAKKDQNKYYSSFWVEGVPIFWLLLVFVFS</sequence>
<feature type="transmembrane region" description="Helical" evidence="1">
    <location>
        <begin position="7"/>
        <end position="28"/>
    </location>
</feature>
<keyword evidence="1" id="KW-0812">Transmembrane</keyword>
<keyword evidence="1" id="KW-0472">Membrane</keyword>
<organism evidence="2 3">
    <name type="scientific">Mariniflexile aquimaris</name>
    <dbReference type="NCBI Taxonomy" id="881009"/>
    <lineage>
        <taxon>Bacteria</taxon>
        <taxon>Pseudomonadati</taxon>
        <taxon>Bacteroidota</taxon>
        <taxon>Flavobacteriia</taxon>
        <taxon>Flavobacteriales</taxon>
        <taxon>Flavobacteriaceae</taxon>
        <taxon>Mariniflexile</taxon>
    </lineage>
</organism>
<keyword evidence="3" id="KW-1185">Reference proteome</keyword>
<feature type="transmembrane region" description="Helical" evidence="1">
    <location>
        <begin position="134"/>
        <end position="153"/>
    </location>
</feature>
<proteinExistence type="predicted"/>